<dbReference type="SUPFAM" id="SSF52777">
    <property type="entry name" value="CoA-dependent acyltransferases"/>
    <property type="match status" value="2"/>
</dbReference>
<sequence>MFETDKQLNNIVYDEQQNTQHFDISQGLVFRCHLVYYKEISANDLLSDKDVIIFNFHHALFDFSSMNIFLHDLNQAYTTGQLLYDGNTHLRYLDYAVIEQQMPMTGASMFWLDALHDCKLDQPLSLPYDRYRLSNEHRTCHATSLSFDLDPNLLQYFLIYSSFNGISFQHLTFAIYSLFLFKLTNGEKDLCIGMTVDNRYRDELKSIIGLFENIIPLRCQLDPQWSFHKLLEYVQEFVTKSMKYSYFPLQRILDQHSNISNPAFLNTSFEFISTTIKDDENKIIFNDDQLSLLPFSPKITGTERMSKYDFIVSFQHKMDVNVLSCTINASLDLFNVETINKISQRFHSMLHQLFRSVDDQINKSIYEISFTLPNERLLMQSMNNTQVPFRPG</sequence>
<dbReference type="InterPro" id="IPR023213">
    <property type="entry name" value="CAT-like_dom_sf"/>
</dbReference>
<dbReference type="Pfam" id="PF00668">
    <property type="entry name" value="Condensation"/>
    <property type="match status" value="1"/>
</dbReference>
<dbReference type="Gene3D" id="3.30.559.30">
    <property type="entry name" value="Nonribosomal peptide synthetase, condensation domain"/>
    <property type="match status" value="1"/>
</dbReference>
<organism evidence="2 3">
    <name type="scientific">Adineta steineri</name>
    <dbReference type="NCBI Taxonomy" id="433720"/>
    <lineage>
        <taxon>Eukaryota</taxon>
        <taxon>Metazoa</taxon>
        <taxon>Spiralia</taxon>
        <taxon>Gnathifera</taxon>
        <taxon>Rotifera</taxon>
        <taxon>Eurotatoria</taxon>
        <taxon>Bdelloidea</taxon>
        <taxon>Adinetida</taxon>
        <taxon>Adinetidae</taxon>
        <taxon>Adineta</taxon>
    </lineage>
</organism>
<name>A0A820FWE4_9BILA</name>
<protein>
    <recommendedName>
        <fullName evidence="1">Condensation domain-containing protein</fullName>
    </recommendedName>
</protein>
<dbReference type="PANTHER" id="PTHR45398:SF1">
    <property type="entry name" value="ENZYME, PUTATIVE (JCVI)-RELATED"/>
    <property type="match status" value="1"/>
</dbReference>
<feature type="domain" description="Condensation" evidence="1">
    <location>
        <begin position="15"/>
        <end position="363"/>
    </location>
</feature>
<feature type="non-terminal residue" evidence="2">
    <location>
        <position position="392"/>
    </location>
</feature>
<dbReference type="InterPro" id="IPR001242">
    <property type="entry name" value="Condensation_dom"/>
</dbReference>
<dbReference type="AlphaFoldDB" id="A0A820FWE4"/>
<comment type="caution">
    <text evidence="2">The sequence shown here is derived from an EMBL/GenBank/DDBJ whole genome shotgun (WGS) entry which is preliminary data.</text>
</comment>
<evidence type="ECO:0000313" key="2">
    <source>
        <dbReference type="EMBL" id="CAF4271067.1"/>
    </source>
</evidence>
<evidence type="ECO:0000259" key="1">
    <source>
        <dbReference type="Pfam" id="PF00668"/>
    </source>
</evidence>
<dbReference type="EMBL" id="CAJOBB010012085">
    <property type="protein sequence ID" value="CAF4271067.1"/>
    <property type="molecule type" value="Genomic_DNA"/>
</dbReference>
<reference evidence="2" key="1">
    <citation type="submission" date="2021-02" db="EMBL/GenBank/DDBJ databases">
        <authorList>
            <person name="Nowell W R."/>
        </authorList>
    </citation>
    <scope>NUCLEOTIDE SEQUENCE</scope>
</reference>
<accession>A0A820FWE4</accession>
<dbReference type="Proteomes" id="UP000663868">
    <property type="component" value="Unassembled WGS sequence"/>
</dbReference>
<dbReference type="PANTHER" id="PTHR45398">
    <property type="match status" value="1"/>
</dbReference>
<evidence type="ECO:0000313" key="3">
    <source>
        <dbReference type="Proteomes" id="UP000663868"/>
    </source>
</evidence>
<proteinExistence type="predicted"/>
<dbReference type="Gene3D" id="3.30.559.10">
    <property type="entry name" value="Chloramphenicol acetyltransferase-like domain"/>
    <property type="match status" value="1"/>
</dbReference>
<gene>
    <name evidence="2" type="ORF">KXQ929_LOCUS43892</name>
</gene>
<dbReference type="GO" id="GO:0003824">
    <property type="term" value="F:catalytic activity"/>
    <property type="evidence" value="ECO:0007669"/>
    <property type="project" value="InterPro"/>
</dbReference>